<evidence type="ECO:0000313" key="1">
    <source>
        <dbReference type="EMBL" id="KZR32296.1"/>
    </source>
</evidence>
<keyword evidence="2" id="KW-1185">Reference proteome</keyword>
<reference evidence="2" key="1">
    <citation type="submission" date="2016-03" db="EMBL/GenBank/DDBJ databases">
        <title>WGS of SAMN04393274.</title>
        <authorList>
            <person name="Adams M."/>
            <person name="Sutton G."/>
            <person name="Nelson K."/>
            <person name="Thaden J."/>
            <person name="Fowler V."/>
            <person name="Mccorrison J."/>
            <person name="Sanka R."/>
            <person name="Brinkac L."/>
            <person name="Nierman W."/>
        </authorList>
    </citation>
    <scope>NUCLEOTIDE SEQUENCE [LARGE SCALE GENOMIC DNA]</scope>
    <source>
        <strain evidence="2">GN06232</strain>
    </source>
</reference>
<protein>
    <recommendedName>
        <fullName evidence="3">Glycosyltransferase</fullName>
    </recommendedName>
</protein>
<proteinExistence type="predicted"/>
<organism evidence="1 2">
    <name type="scientific">Enterobacter genomosp. S</name>
    <dbReference type="NCBI Taxonomy" id="2364151"/>
    <lineage>
        <taxon>Bacteria</taxon>
        <taxon>Pseudomonadati</taxon>
        <taxon>Pseudomonadota</taxon>
        <taxon>Gammaproteobacteria</taxon>
        <taxon>Enterobacterales</taxon>
        <taxon>Enterobacteriaceae</taxon>
        <taxon>Enterobacter</taxon>
        <taxon>Enterobacter cloacae complex</taxon>
        <taxon>Enterobacter cloacae complex clade S</taxon>
    </lineage>
</organism>
<sequence length="220" mass="25008">MDIDWSVFDKVIYINLKERHDRKNTIKKELRSLGIPPHLIHRVEATRHLVGQIGRARSHLAAVETAISEGWGNVLILEDNMIFDTTAEAKERLNAFLQTLKKIDWHCALLSTRYRKVITLKSTDRVVKPVDAGSACAYAVHRDYRDTMRACFATATGYLLKGGSPHEYALENTWLPLMQQHRWIGMYPVAGHPAPGMSDTEGCVVDHTEHYYKELSVIAL</sequence>
<dbReference type="RefSeq" id="WP_063450820.1">
    <property type="nucleotide sequence ID" value="NZ_LVVA01000018.1"/>
</dbReference>
<dbReference type="EMBL" id="LVVA01000018">
    <property type="protein sequence ID" value="KZR32296.1"/>
    <property type="molecule type" value="Genomic_DNA"/>
</dbReference>
<name>A0ABR5YMR2_9ENTR</name>
<comment type="caution">
    <text evidence="1">The sequence shown here is derived from an EMBL/GenBank/DDBJ whole genome shotgun (WGS) entry which is preliminary data.</text>
</comment>
<accession>A0ABR5YMR2</accession>
<evidence type="ECO:0008006" key="3">
    <source>
        <dbReference type="Google" id="ProtNLM"/>
    </source>
</evidence>
<evidence type="ECO:0000313" key="2">
    <source>
        <dbReference type="Proteomes" id="UP000076880"/>
    </source>
</evidence>
<gene>
    <name evidence="1" type="ORF">A3466_01590</name>
</gene>
<dbReference type="Proteomes" id="UP000076880">
    <property type="component" value="Unassembled WGS sequence"/>
</dbReference>